<evidence type="ECO:0000256" key="5">
    <source>
        <dbReference type="ARBA" id="ARBA00022741"/>
    </source>
</evidence>
<evidence type="ECO:0000313" key="11">
    <source>
        <dbReference type="Proteomes" id="UP001500064"/>
    </source>
</evidence>
<evidence type="ECO:0000256" key="7">
    <source>
        <dbReference type="ARBA" id="ARBA00023136"/>
    </source>
</evidence>
<dbReference type="InterPro" id="IPR013563">
    <property type="entry name" value="Oligopep_ABC_C"/>
</dbReference>
<dbReference type="InterPro" id="IPR050388">
    <property type="entry name" value="ABC_Ni/Peptide_Import"/>
</dbReference>
<dbReference type="InterPro" id="IPR003593">
    <property type="entry name" value="AAA+_ATPase"/>
</dbReference>
<keyword evidence="6 10" id="KW-0067">ATP-binding</keyword>
<feature type="domain" description="ABC transporter" evidence="9">
    <location>
        <begin position="26"/>
        <end position="276"/>
    </location>
</feature>
<dbReference type="Pfam" id="PF08352">
    <property type="entry name" value="oligo_HPY"/>
    <property type="match status" value="1"/>
</dbReference>
<dbReference type="CDD" id="cd03257">
    <property type="entry name" value="ABC_NikE_OppD_transporters"/>
    <property type="match status" value="1"/>
</dbReference>
<dbReference type="Gene3D" id="3.40.50.300">
    <property type="entry name" value="P-loop containing nucleotide triphosphate hydrolases"/>
    <property type="match status" value="1"/>
</dbReference>
<dbReference type="SUPFAM" id="SSF52540">
    <property type="entry name" value="P-loop containing nucleoside triphosphate hydrolases"/>
    <property type="match status" value="1"/>
</dbReference>
<organism evidence="10 11">
    <name type="scientific">Nonomuraea maheshkhaliensis</name>
    <dbReference type="NCBI Taxonomy" id="419590"/>
    <lineage>
        <taxon>Bacteria</taxon>
        <taxon>Bacillati</taxon>
        <taxon>Actinomycetota</taxon>
        <taxon>Actinomycetes</taxon>
        <taxon>Streptosporangiales</taxon>
        <taxon>Streptosporangiaceae</taxon>
        <taxon>Nonomuraea</taxon>
    </lineage>
</organism>
<evidence type="ECO:0000259" key="9">
    <source>
        <dbReference type="PROSITE" id="PS50893"/>
    </source>
</evidence>
<keyword evidence="7" id="KW-0472">Membrane</keyword>
<dbReference type="InterPro" id="IPR027417">
    <property type="entry name" value="P-loop_NTPase"/>
</dbReference>
<evidence type="ECO:0000256" key="2">
    <source>
        <dbReference type="ARBA" id="ARBA00005417"/>
    </source>
</evidence>
<dbReference type="InterPro" id="IPR003439">
    <property type="entry name" value="ABC_transporter-like_ATP-bd"/>
</dbReference>
<keyword evidence="11" id="KW-1185">Reference proteome</keyword>
<keyword evidence="3" id="KW-0813">Transport</keyword>
<name>A0ABP4R2C2_9ACTN</name>
<dbReference type="PROSITE" id="PS00211">
    <property type="entry name" value="ABC_TRANSPORTER_1"/>
    <property type="match status" value="1"/>
</dbReference>
<gene>
    <name evidence="10" type="ORF">GCM10009733_029950</name>
</gene>
<protein>
    <submittedName>
        <fullName evidence="10">ABC transporter ATP-binding protein</fullName>
    </submittedName>
</protein>
<reference evidence="11" key="1">
    <citation type="journal article" date="2019" name="Int. J. Syst. Evol. Microbiol.">
        <title>The Global Catalogue of Microorganisms (GCM) 10K type strain sequencing project: providing services to taxonomists for standard genome sequencing and annotation.</title>
        <authorList>
            <consortium name="The Broad Institute Genomics Platform"/>
            <consortium name="The Broad Institute Genome Sequencing Center for Infectious Disease"/>
            <person name="Wu L."/>
            <person name="Ma J."/>
        </authorList>
    </citation>
    <scope>NUCLEOTIDE SEQUENCE [LARGE SCALE GENOMIC DNA]</scope>
    <source>
        <strain evidence="11">JCM 13929</strain>
    </source>
</reference>
<comment type="similarity">
    <text evidence="2">Belongs to the ABC transporter superfamily.</text>
</comment>
<evidence type="ECO:0000256" key="6">
    <source>
        <dbReference type="ARBA" id="ARBA00022840"/>
    </source>
</evidence>
<comment type="subcellular location">
    <subcellularLocation>
        <location evidence="1">Cell membrane</location>
        <topology evidence="1">Peripheral membrane protein</topology>
    </subcellularLocation>
</comment>
<keyword evidence="5" id="KW-0547">Nucleotide-binding</keyword>
<dbReference type="SMART" id="SM00382">
    <property type="entry name" value="AAA"/>
    <property type="match status" value="1"/>
</dbReference>
<dbReference type="PANTHER" id="PTHR43297:SF2">
    <property type="entry name" value="DIPEPTIDE TRANSPORT ATP-BINDING PROTEIN DPPD"/>
    <property type="match status" value="1"/>
</dbReference>
<dbReference type="EMBL" id="BAAAMU010000018">
    <property type="protein sequence ID" value="GAA1631117.1"/>
    <property type="molecule type" value="Genomic_DNA"/>
</dbReference>
<dbReference type="Proteomes" id="UP001500064">
    <property type="component" value="Unassembled WGS sequence"/>
</dbReference>
<feature type="region of interest" description="Disordered" evidence="8">
    <location>
        <begin position="1"/>
        <end position="21"/>
    </location>
</feature>
<dbReference type="InterPro" id="IPR017871">
    <property type="entry name" value="ABC_transporter-like_CS"/>
</dbReference>
<dbReference type="NCBIfam" id="TIGR01727">
    <property type="entry name" value="oligo_HPY"/>
    <property type="match status" value="1"/>
</dbReference>
<evidence type="ECO:0000256" key="1">
    <source>
        <dbReference type="ARBA" id="ARBA00004202"/>
    </source>
</evidence>
<dbReference type="RefSeq" id="WP_346105084.1">
    <property type="nucleotide sequence ID" value="NZ_BAAAMU010000018.1"/>
</dbReference>
<dbReference type="PANTHER" id="PTHR43297">
    <property type="entry name" value="OLIGOPEPTIDE TRANSPORT ATP-BINDING PROTEIN APPD"/>
    <property type="match status" value="1"/>
</dbReference>
<keyword evidence="4" id="KW-1003">Cell membrane</keyword>
<proteinExistence type="inferred from homology"/>
<sequence length="353" mass="37807">MTPGPEQHDGAAAATARPPSGGEPLLAVKGLTIDLPGGAVQRGLVEDVTFDVHKGRAVALIGESGCGKSLTSMAILGLLPAAVRVVAGSVRFDGVDLLTCTKRQLRRIRGGPVGMVFQEPMSSLNPTMTVGDQIAEVRRLHLGERRSVALEQARELLERVGIPKADKRLRSYPHEMSGGMQQRVMIAAAIACEPKLLIADEPTTALDVTIQAEILELLRDLRRDLDLAVLLVTHDLGVVADFCDDVVVMYAGHIAERTPVDGLFYEPKHPYSSALLSAVPQSGRARTSLTVIRGRVPSAGQFPTGCRFEPRCEHSVDSFCTRPQADTALTDDRRTRCGRVAGGDLTLKGAVRG</sequence>
<evidence type="ECO:0000256" key="4">
    <source>
        <dbReference type="ARBA" id="ARBA00022475"/>
    </source>
</evidence>
<accession>A0ABP4R2C2</accession>
<dbReference type="GO" id="GO:0005524">
    <property type="term" value="F:ATP binding"/>
    <property type="evidence" value="ECO:0007669"/>
    <property type="project" value="UniProtKB-KW"/>
</dbReference>
<evidence type="ECO:0000313" key="10">
    <source>
        <dbReference type="EMBL" id="GAA1631117.1"/>
    </source>
</evidence>
<evidence type="ECO:0000256" key="8">
    <source>
        <dbReference type="SAM" id="MobiDB-lite"/>
    </source>
</evidence>
<comment type="caution">
    <text evidence="10">The sequence shown here is derived from an EMBL/GenBank/DDBJ whole genome shotgun (WGS) entry which is preliminary data.</text>
</comment>
<dbReference type="Pfam" id="PF00005">
    <property type="entry name" value="ABC_tran"/>
    <property type="match status" value="1"/>
</dbReference>
<evidence type="ECO:0000256" key="3">
    <source>
        <dbReference type="ARBA" id="ARBA00022448"/>
    </source>
</evidence>
<dbReference type="PROSITE" id="PS50893">
    <property type="entry name" value="ABC_TRANSPORTER_2"/>
    <property type="match status" value="1"/>
</dbReference>